<evidence type="ECO:0000256" key="8">
    <source>
        <dbReference type="ARBA" id="ARBA00023204"/>
    </source>
</evidence>
<dbReference type="STRING" id="1265313.HRUBRA_01393"/>
<keyword evidence="9 10" id="KW-0326">Glycosidase</keyword>
<dbReference type="NCBIfam" id="TIGR01083">
    <property type="entry name" value="nth"/>
    <property type="match status" value="1"/>
</dbReference>
<dbReference type="GO" id="GO:0051539">
    <property type="term" value="F:4 iron, 4 sulfur cluster binding"/>
    <property type="evidence" value="ECO:0007669"/>
    <property type="project" value="UniProtKB-KW"/>
</dbReference>
<dbReference type="InterPro" id="IPR004036">
    <property type="entry name" value="Endonuclease-III-like_CS2"/>
</dbReference>
<name>A0A095VRC2_9GAMM</name>
<dbReference type="GO" id="GO:0006285">
    <property type="term" value="P:base-excision repair, AP site formation"/>
    <property type="evidence" value="ECO:0007669"/>
    <property type="project" value="TreeGrafter"/>
</dbReference>
<dbReference type="PIRSF" id="PIRSF001435">
    <property type="entry name" value="Nth"/>
    <property type="match status" value="1"/>
</dbReference>
<keyword evidence="7" id="KW-0411">Iron-sulfur</keyword>
<dbReference type="GO" id="GO:0140078">
    <property type="term" value="F:class I DNA-(apurinic or apyrimidinic site) endonuclease activity"/>
    <property type="evidence" value="ECO:0007669"/>
    <property type="project" value="UniProtKB-EC"/>
</dbReference>
<keyword evidence="2" id="KW-0004">4Fe-4S</keyword>
<comment type="caution">
    <text evidence="10">Lacks conserved residue(s) required for the propagation of feature annotation.</text>
</comment>
<keyword evidence="10 12" id="KW-0456">Lyase</keyword>
<dbReference type="FunFam" id="1.10.1670.10:FF:000019">
    <property type="entry name" value="Endonuclease III"/>
    <property type="match status" value="1"/>
</dbReference>
<gene>
    <name evidence="10" type="primary">nth</name>
    <name evidence="12" type="ORF">HRUBRA_01393</name>
</gene>
<accession>A0A095VRC2</accession>
<dbReference type="SUPFAM" id="SSF48150">
    <property type="entry name" value="DNA-glycosylase"/>
    <property type="match status" value="1"/>
</dbReference>
<dbReference type="Gene3D" id="1.10.1670.10">
    <property type="entry name" value="Helix-hairpin-Helix base-excision DNA repair enzymes (C-terminal)"/>
    <property type="match status" value="1"/>
</dbReference>
<comment type="caution">
    <text evidence="12">The sequence shown here is derived from an EMBL/GenBank/DDBJ whole genome shotgun (WGS) entry which is preliminary data.</text>
</comment>
<dbReference type="EMBL" id="AUVB01000040">
    <property type="protein sequence ID" value="KGE04007.1"/>
    <property type="molecule type" value="Genomic_DNA"/>
</dbReference>
<dbReference type="PROSITE" id="PS01155">
    <property type="entry name" value="ENDONUCLEASE_III_2"/>
    <property type="match status" value="1"/>
</dbReference>
<comment type="cofactor">
    <cofactor evidence="10">
        <name>[4Fe-4S] cluster</name>
        <dbReference type="ChEBI" id="CHEBI:49883"/>
    </cofactor>
    <text evidence="10">Binds 1 [4Fe-4S] cluster.</text>
</comment>
<evidence type="ECO:0000256" key="9">
    <source>
        <dbReference type="ARBA" id="ARBA00023295"/>
    </source>
</evidence>
<proteinExistence type="inferred from homology"/>
<evidence type="ECO:0000313" key="12">
    <source>
        <dbReference type="EMBL" id="KGE04007.1"/>
    </source>
</evidence>
<dbReference type="SMART" id="SM00478">
    <property type="entry name" value="ENDO3c"/>
    <property type="match status" value="1"/>
</dbReference>
<evidence type="ECO:0000256" key="7">
    <source>
        <dbReference type="ARBA" id="ARBA00023014"/>
    </source>
</evidence>
<evidence type="ECO:0000256" key="1">
    <source>
        <dbReference type="ARBA" id="ARBA00008343"/>
    </source>
</evidence>
<keyword evidence="12" id="KW-0540">Nuclease</keyword>
<keyword evidence="4 10" id="KW-0227">DNA damage</keyword>
<evidence type="ECO:0000256" key="4">
    <source>
        <dbReference type="ARBA" id="ARBA00022763"/>
    </source>
</evidence>
<sequence>MLSKPERGSFIQAKLAALYPDPQVPLDHKDPFTLLVAVLLSAQCTDERVNQVTPALFARADTPAAMAVLMEEEIRAVIRPCGLSPQKAKAIRRLSEILVEEHGGTVPADLDALERLPGVGHKTASVVMAQAFGEPAFPVDTHIHRLAQRWGLSSGRNVTQTERDLKRLFPRETWNDLHLQIIFYGREHCTARGCDGRGCEICRTCYPGRKHPKKTRKA</sequence>
<keyword evidence="13" id="KW-1185">Reference proteome</keyword>
<comment type="function">
    <text evidence="10">DNA repair enzyme that has both DNA N-glycosylase activity and AP-lyase activity. The DNA N-glycosylase activity releases various damaged pyrimidines from DNA by cleaving the N-glycosidic bond, leaving an AP (apurinic/apyrimidinic) site. The AP-lyase activity cleaves the phosphodiester bond 3' to the AP site by a beta-elimination, leaving a 3'-terminal unsaturated sugar and a product with a terminal 5'-phosphate.</text>
</comment>
<organism evidence="12 13">
    <name type="scientific">Pseudohaliea rubra DSM 19751</name>
    <dbReference type="NCBI Taxonomy" id="1265313"/>
    <lineage>
        <taxon>Bacteria</taxon>
        <taxon>Pseudomonadati</taxon>
        <taxon>Pseudomonadota</taxon>
        <taxon>Gammaproteobacteria</taxon>
        <taxon>Cellvibrionales</taxon>
        <taxon>Halieaceae</taxon>
        <taxon>Pseudohaliea</taxon>
    </lineage>
</organism>
<dbReference type="EC" id="4.2.99.18" evidence="10"/>
<evidence type="ECO:0000259" key="11">
    <source>
        <dbReference type="SMART" id="SM00478"/>
    </source>
</evidence>
<keyword evidence="12" id="KW-0255">Endonuclease</keyword>
<dbReference type="HAMAP" id="MF_00942">
    <property type="entry name" value="Nth"/>
    <property type="match status" value="1"/>
</dbReference>
<evidence type="ECO:0000256" key="2">
    <source>
        <dbReference type="ARBA" id="ARBA00022485"/>
    </source>
</evidence>
<dbReference type="PANTHER" id="PTHR10359:SF18">
    <property type="entry name" value="ENDONUCLEASE III"/>
    <property type="match status" value="1"/>
</dbReference>
<dbReference type="GO" id="GO:0046872">
    <property type="term" value="F:metal ion binding"/>
    <property type="evidence" value="ECO:0007669"/>
    <property type="project" value="UniProtKB-KW"/>
</dbReference>
<evidence type="ECO:0000256" key="3">
    <source>
        <dbReference type="ARBA" id="ARBA00022723"/>
    </source>
</evidence>
<dbReference type="InterPro" id="IPR023170">
    <property type="entry name" value="HhH_base_excis_C"/>
</dbReference>
<reference evidence="12 13" key="1">
    <citation type="journal article" date="2014" name="Genome Announc.">
        <title>Genome Sequence of Gammaproteobacterial Pseudohaliea rubra Type Strain DSM 19751, Isolated from Coastal Seawater of the Mediterranean Sea.</title>
        <authorList>
            <person name="Spring S."/>
            <person name="Fiebig A."/>
            <person name="Riedel T."/>
            <person name="Goker M."/>
            <person name="Klenk H.P."/>
        </authorList>
    </citation>
    <scope>NUCLEOTIDE SEQUENCE [LARGE SCALE GENOMIC DNA]</scope>
    <source>
        <strain evidence="12 13">DSM 19751</strain>
    </source>
</reference>
<comment type="catalytic activity">
    <reaction evidence="10">
        <text>2'-deoxyribonucleotide-(2'-deoxyribose 5'-phosphate)-2'-deoxyribonucleotide-DNA = a 3'-end 2'-deoxyribonucleotide-(2,3-dehydro-2,3-deoxyribose 5'-phosphate)-DNA + a 5'-end 5'-phospho-2'-deoxyribonucleoside-DNA + H(+)</text>
        <dbReference type="Rhea" id="RHEA:66592"/>
        <dbReference type="Rhea" id="RHEA-COMP:13180"/>
        <dbReference type="Rhea" id="RHEA-COMP:16897"/>
        <dbReference type="Rhea" id="RHEA-COMP:17067"/>
        <dbReference type="ChEBI" id="CHEBI:15378"/>
        <dbReference type="ChEBI" id="CHEBI:136412"/>
        <dbReference type="ChEBI" id="CHEBI:157695"/>
        <dbReference type="ChEBI" id="CHEBI:167181"/>
        <dbReference type="EC" id="4.2.99.18"/>
    </reaction>
</comment>
<dbReference type="OrthoDB" id="9800977at2"/>
<keyword evidence="6" id="KW-0408">Iron</keyword>
<evidence type="ECO:0000313" key="13">
    <source>
        <dbReference type="Proteomes" id="UP000029640"/>
    </source>
</evidence>
<dbReference type="Pfam" id="PF00730">
    <property type="entry name" value="HhH-GPD"/>
    <property type="match status" value="1"/>
</dbReference>
<dbReference type="AlphaFoldDB" id="A0A095VRC2"/>
<feature type="domain" description="HhH-GPD" evidence="11">
    <location>
        <begin position="40"/>
        <end position="187"/>
    </location>
</feature>
<dbReference type="GO" id="GO:0019104">
    <property type="term" value="F:DNA N-glycosylase activity"/>
    <property type="evidence" value="ECO:0007669"/>
    <property type="project" value="UniProtKB-UniRule"/>
</dbReference>
<dbReference type="Proteomes" id="UP000029640">
    <property type="component" value="Unassembled WGS sequence"/>
</dbReference>
<keyword evidence="3" id="KW-0479">Metal-binding</keyword>
<dbReference type="FunFam" id="1.10.340.30:FF:000001">
    <property type="entry name" value="Endonuclease III"/>
    <property type="match status" value="1"/>
</dbReference>
<dbReference type="InterPro" id="IPR011257">
    <property type="entry name" value="DNA_glycosylase"/>
</dbReference>
<dbReference type="eggNOG" id="COG0177">
    <property type="taxonomic scope" value="Bacteria"/>
</dbReference>
<keyword evidence="5 10" id="KW-0378">Hydrolase</keyword>
<dbReference type="HOGENOM" id="CLU_012862_3_3_6"/>
<evidence type="ECO:0000256" key="10">
    <source>
        <dbReference type="HAMAP-Rule" id="MF_00942"/>
    </source>
</evidence>
<evidence type="ECO:0000256" key="6">
    <source>
        <dbReference type="ARBA" id="ARBA00023004"/>
    </source>
</evidence>
<keyword evidence="8 10" id="KW-0234">DNA repair</keyword>
<dbReference type="InterPro" id="IPR003265">
    <property type="entry name" value="HhH-GPD_domain"/>
</dbReference>
<dbReference type="GO" id="GO:0003677">
    <property type="term" value="F:DNA binding"/>
    <property type="evidence" value="ECO:0007669"/>
    <property type="project" value="UniProtKB-UniRule"/>
</dbReference>
<dbReference type="PATRIC" id="fig|1265313.6.peg.1377"/>
<dbReference type="CDD" id="cd00056">
    <property type="entry name" value="ENDO3c"/>
    <property type="match status" value="1"/>
</dbReference>
<evidence type="ECO:0000256" key="5">
    <source>
        <dbReference type="ARBA" id="ARBA00022801"/>
    </source>
</evidence>
<dbReference type="RefSeq" id="WP_035518280.1">
    <property type="nucleotide sequence ID" value="NZ_KN234813.1"/>
</dbReference>
<dbReference type="InterPro" id="IPR005759">
    <property type="entry name" value="Nth"/>
</dbReference>
<comment type="similarity">
    <text evidence="1 10">Belongs to the Nth/MutY family.</text>
</comment>
<dbReference type="PANTHER" id="PTHR10359">
    <property type="entry name" value="A/G-SPECIFIC ADENINE GLYCOSYLASE/ENDONUCLEASE III"/>
    <property type="match status" value="1"/>
</dbReference>
<dbReference type="Gene3D" id="1.10.340.30">
    <property type="entry name" value="Hypothetical protein, domain 2"/>
    <property type="match status" value="1"/>
</dbReference>
<keyword evidence="10" id="KW-0238">DNA-binding</keyword>
<protein>
    <recommendedName>
        <fullName evidence="10">Endonuclease III</fullName>
        <ecNumber evidence="10">4.2.99.18</ecNumber>
    </recommendedName>
    <alternativeName>
        <fullName evidence="10">DNA-(apurinic or apyrimidinic site) lyase</fullName>
    </alternativeName>
</protein>